<sequence length="200" mass="22451">MFIHISITEIFNRALLNILVLVLTGNPGVGKHTVSKKLAEILDYEIVDVNKEAVKVGTAKQNDSIDVDVEKTKKILKEKISEKSLIVGHLAPFIVSKELISMAIVLRKNPYDLIQIYEKRNYTDSKKNDNLGSEILGVIAYDSIEKFGEEKTFQINTTSLTVEEITKKIEGIINGTSKGDVVDWLADITKKNDLKKFFPD</sequence>
<organism evidence="7">
    <name type="scientific">uncultured marine thaumarchaeote KM3_201_G04</name>
    <dbReference type="NCBI Taxonomy" id="1456094"/>
    <lineage>
        <taxon>Archaea</taxon>
        <taxon>Nitrososphaerota</taxon>
        <taxon>environmental samples</taxon>
    </lineage>
</organism>
<dbReference type="Gene3D" id="3.40.50.300">
    <property type="entry name" value="P-loop containing nucleotide triphosphate hydrolases"/>
    <property type="match status" value="1"/>
</dbReference>
<dbReference type="Pfam" id="PF13238">
    <property type="entry name" value="AAA_18"/>
    <property type="match status" value="1"/>
</dbReference>
<dbReference type="AlphaFoldDB" id="A0A075GZT8"/>
<evidence type="ECO:0000256" key="2">
    <source>
        <dbReference type="ARBA" id="ARBA00022552"/>
    </source>
</evidence>
<evidence type="ECO:0000256" key="4">
    <source>
        <dbReference type="ARBA" id="ARBA00022741"/>
    </source>
</evidence>
<keyword evidence="2" id="KW-0698">rRNA processing</keyword>
<protein>
    <submittedName>
        <fullName evidence="7">Putative nucleotide kinase</fullName>
    </submittedName>
</protein>
<dbReference type="GO" id="GO:0005524">
    <property type="term" value="F:ATP binding"/>
    <property type="evidence" value="ECO:0007669"/>
    <property type="project" value="UniProtKB-KW"/>
</dbReference>
<dbReference type="PANTHER" id="PTHR12595">
    <property type="entry name" value="POS9-ACTIVATING FACTOR FAP7-RELATED"/>
    <property type="match status" value="1"/>
</dbReference>
<dbReference type="PANTHER" id="PTHR12595:SF0">
    <property type="entry name" value="ADENYLATE KINASE ISOENZYME 6"/>
    <property type="match status" value="1"/>
</dbReference>
<keyword evidence="5 7" id="KW-0418">Kinase</keyword>
<keyword evidence="1" id="KW-0690">Ribosome biogenesis</keyword>
<dbReference type="GO" id="GO:0016887">
    <property type="term" value="F:ATP hydrolysis activity"/>
    <property type="evidence" value="ECO:0007669"/>
    <property type="project" value="InterPro"/>
</dbReference>
<evidence type="ECO:0000256" key="3">
    <source>
        <dbReference type="ARBA" id="ARBA00022679"/>
    </source>
</evidence>
<dbReference type="EMBL" id="KF900797">
    <property type="protein sequence ID" value="AIF07268.1"/>
    <property type="molecule type" value="Genomic_DNA"/>
</dbReference>
<dbReference type="GO" id="GO:0006364">
    <property type="term" value="P:rRNA processing"/>
    <property type="evidence" value="ECO:0007669"/>
    <property type="project" value="UniProtKB-KW"/>
</dbReference>
<accession>A0A075GZT8</accession>
<dbReference type="SUPFAM" id="SSF52540">
    <property type="entry name" value="P-loop containing nucleoside triphosphate hydrolases"/>
    <property type="match status" value="1"/>
</dbReference>
<keyword evidence="6" id="KW-0067">ATP-binding</keyword>
<keyword evidence="3" id="KW-0808">Transferase</keyword>
<dbReference type="InterPro" id="IPR020618">
    <property type="entry name" value="Adenyl_kinase_AK6"/>
</dbReference>
<proteinExistence type="predicted"/>
<evidence type="ECO:0000256" key="6">
    <source>
        <dbReference type="ARBA" id="ARBA00022840"/>
    </source>
</evidence>
<keyword evidence="4" id="KW-0547">Nucleotide-binding</keyword>
<evidence type="ECO:0000313" key="7">
    <source>
        <dbReference type="EMBL" id="AIF07268.1"/>
    </source>
</evidence>
<name>A0A075GZT8_9ARCH</name>
<evidence type="ECO:0000256" key="5">
    <source>
        <dbReference type="ARBA" id="ARBA00022777"/>
    </source>
</evidence>
<dbReference type="GO" id="GO:0004017">
    <property type="term" value="F:AMP kinase activity"/>
    <property type="evidence" value="ECO:0007669"/>
    <property type="project" value="InterPro"/>
</dbReference>
<evidence type="ECO:0000256" key="1">
    <source>
        <dbReference type="ARBA" id="ARBA00022517"/>
    </source>
</evidence>
<dbReference type="InterPro" id="IPR027417">
    <property type="entry name" value="P-loop_NTPase"/>
</dbReference>
<reference evidence="7" key="1">
    <citation type="journal article" date="2014" name="Genome Biol. Evol.">
        <title>Pangenome evidence for extensive interdomain horizontal transfer affecting lineage core and shell genes in uncultured planktonic thaumarchaeota and euryarchaeota.</title>
        <authorList>
            <person name="Deschamps P."/>
            <person name="Zivanovic Y."/>
            <person name="Moreira D."/>
            <person name="Rodriguez-Valera F."/>
            <person name="Lopez-Garcia P."/>
        </authorList>
    </citation>
    <scope>NUCLEOTIDE SEQUENCE</scope>
</reference>